<evidence type="ECO:0000313" key="9">
    <source>
        <dbReference type="EMBL" id="BDG09330.1"/>
    </source>
</evidence>
<evidence type="ECO:0000256" key="6">
    <source>
        <dbReference type="PIRNR" id="PIRNR002756"/>
    </source>
</evidence>
<evidence type="ECO:0000256" key="4">
    <source>
        <dbReference type="ARBA" id="ARBA00022448"/>
    </source>
</evidence>
<evidence type="ECO:0000259" key="8">
    <source>
        <dbReference type="Pfam" id="PF12849"/>
    </source>
</evidence>
<keyword evidence="10" id="KW-1185">Reference proteome</keyword>
<protein>
    <recommendedName>
        <fullName evidence="6">Phosphate-binding protein</fullName>
    </recommendedName>
</protein>
<evidence type="ECO:0000256" key="3">
    <source>
        <dbReference type="ARBA" id="ARBA00011529"/>
    </source>
</evidence>
<evidence type="ECO:0000256" key="7">
    <source>
        <dbReference type="SAM" id="SignalP"/>
    </source>
</evidence>
<feature type="domain" description="PBP" evidence="8">
    <location>
        <begin position="21"/>
        <end position="300"/>
    </location>
</feature>
<keyword evidence="7" id="KW-0732">Signal</keyword>
<dbReference type="CDD" id="cd13565">
    <property type="entry name" value="PBP2_PstS"/>
    <property type="match status" value="1"/>
</dbReference>
<comment type="subunit">
    <text evidence="3">The complex is composed of two ATP-binding proteins (PstB), two transmembrane proteins (PstC and PstA) and a solute-binding protein (PstS).</text>
</comment>
<feature type="signal peptide" evidence="7">
    <location>
        <begin position="1"/>
        <end position="19"/>
    </location>
</feature>
<dbReference type="NCBIfam" id="TIGR00975">
    <property type="entry name" value="3a0107s03"/>
    <property type="match status" value="1"/>
</dbReference>
<comment type="function">
    <text evidence="1">Part of the ABC transporter complex PstSACB involved in phosphate import.</text>
</comment>
<dbReference type="PIRSF" id="PIRSF002756">
    <property type="entry name" value="PstS"/>
    <property type="match status" value="1"/>
</dbReference>
<reference evidence="10" key="1">
    <citation type="journal article" date="2022" name="Int. J. Syst. Evol. Microbiol.">
        <title>Anaeromyxobacter oryzae sp. nov., Anaeromyxobacter diazotrophicus sp. nov. and Anaeromyxobacter paludicola sp. nov., isolated from paddy soils.</title>
        <authorList>
            <person name="Itoh H."/>
            <person name="Xu Z."/>
            <person name="Mise K."/>
            <person name="Masuda Y."/>
            <person name="Ushijima N."/>
            <person name="Hayakawa C."/>
            <person name="Shiratori Y."/>
            <person name="Senoo K."/>
        </authorList>
    </citation>
    <scope>NUCLEOTIDE SEQUENCE [LARGE SCALE GENOMIC DNA]</scope>
    <source>
        <strain evidence="10">Red630</strain>
    </source>
</reference>
<evidence type="ECO:0000256" key="5">
    <source>
        <dbReference type="ARBA" id="ARBA00022592"/>
    </source>
</evidence>
<keyword evidence="4 6" id="KW-0813">Transport</keyword>
<accession>A0ABN6NBE9</accession>
<sequence>MKKLLATLLLAGAALAARADNLLITGAGATFPFPLYSRWFSDYNKQHPDLRFNYQSIGSGGGIKQITEKTVDFGASDAPMTDEELAKAPGIQHIPTVLGAVVVTYNAPVKDLKLTGEVLSHVFLGKITKWNDPAIARENPGVSLPNQAIAVVHRSDGSGTTAIFTDYLAKVSPEWKAGPGAGKSVKWPTGLGAKGNEGVTGLVKQTPGAVGYVELAYANQNHLEMASLKNHDGAFVKPSIQSTSEAAAGVKMPADYRVSITNATGKGAYPIASFTYLLVYRDQHDAAKGAALVNFLNWAVHEGQAAAAPLDYAPLPKKVVDEVTATIKGLTVQGKHVSLAAQH</sequence>
<evidence type="ECO:0000256" key="2">
    <source>
        <dbReference type="ARBA" id="ARBA00008725"/>
    </source>
</evidence>
<proteinExistence type="inferred from homology"/>
<dbReference type="PANTHER" id="PTHR42996">
    <property type="entry name" value="PHOSPHATE-BINDING PROTEIN PSTS"/>
    <property type="match status" value="1"/>
</dbReference>
<name>A0ABN6NBE9_9BACT</name>
<evidence type="ECO:0000313" key="10">
    <source>
        <dbReference type="Proteomes" id="UP001162734"/>
    </source>
</evidence>
<dbReference type="InterPro" id="IPR050962">
    <property type="entry name" value="Phosphate-bind_PstS"/>
</dbReference>
<dbReference type="EMBL" id="AP025592">
    <property type="protein sequence ID" value="BDG09330.1"/>
    <property type="molecule type" value="Genomic_DNA"/>
</dbReference>
<dbReference type="Pfam" id="PF12849">
    <property type="entry name" value="PBP_like_2"/>
    <property type="match status" value="1"/>
</dbReference>
<evidence type="ECO:0000256" key="1">
    <source>
        <dbReference type="ARBA" id="ARBA00002841"/>
    </source>
</evidence>
<feature type="chain" id="PRO_5046140122" description="Phosphate-binding protein" evidence="7">
    <location>
        <begin position="20"/>
        <end position="343"/>
    </location>
</feature>
<gene>
    <name evidence="9" type="ORF">AMPC_24430</name>
</gene>
<keyword evidence="5 6" id="KW-0592">Phosphate transport</keyword>
<dbReference type="InterPro" id="IPR024370">
    <property type="entry name" value="PBP_domain"/>
</dbReference>
<dbReference type="RefSeq" id="WP_248341452.1">
    <property type="nucleotide sequence ID" value="NZ_AP025592.1"/>
</dbReference>
<dbReference type="SUPFAM" id="SSF53850">
    <property type="entry name" value="Periplasmic binding protein-like II"/>
    <property type="match status" value="1"/>
</dbReference>
<dbReference type="NCBIfam" id="NF008171">
    <property type="entry name" value="PRK10918.1"/>
    <property type="match status" value="1"/>
</dbReference>
<comment type="similarity">
    <text evidence="2 6">Belongs to the PstS family.</text>
</comment>
<dbReference type="Gene3D" id="3.40.190.10">
    <property type="entry name" value="Periplasmic binding protein-like II"/>
    <property type="match status" value="2"/>
</dbReference>
<dbReference type="Proteomes" id="UP001162734">
    <property type="component" value="Chromosome"/>
</dbReference>
<dbReference type="InterPro" id="IPR005673">
    <property type="entry name" value="ABC_phos-bd_PstS"/>
</dbReference>
<dbReference type="PANTHER" id="PTHR42996:SF1">
    <property type="entry name" value="PHOSPHATE-BINDING PROTEIN PSTS"/>
    <property type="match status" value="1"/>
</dbReference>
<organism evidence="9 10">
    <name type="scientific">Anaeromyxobacter paludicola</name>
    <dbReference type="NCBI Taxonomy" id="2918171"/>
    <lineage>
        <taxon>Bacteria</taxon>
        <taxon>Pseudomonadati</taxon>
        <taxon>Myxococcota</taxon>
        <taxon>Myxococcia</taxon>
        <taxon>Myxococcales</taxon>
        <taxon>Cystobacterineae</taxon>
        <taxon>Anaeromyxobacteraceae</taxon>
        <taxon>Anaeromyxobacter</taxon>
    </lineage>
</organism>